<reference evidence="1" key="1">
    <citation type="journal article" date="2021" name="PeerJ">
        <title>Extensive microbial diversity within the chicken gut microbiome revealed by metagenomics and culture.</title>
        <authorList>
            <person name="Gilroy R."/>
            <person name="Ravi A."/>
            <person name="Getino M."/>
            <person name="Pursley I."/>
            <person name="Horton D.L."/>
            <person name="Alikhan N.F."/>
            <person name="Baker D."/>
            <person name="Gharbi K."/>
            <person name="Hall N."/>
            <person name="Watson M."/>
            <person name="Adriaenssens E.M."/>
            <person name="Foster-Nyarko E."/>
            <person name="Jarju S."/>
            <person name="Secka A."/>
            <person name="Antonio M."/>
            <person name="Oren A."/>
            <person name="Chaudhuri R.R."/>
            <person name="La Ragione R."/>
            <person name="Hildebrand F."/>
            <person name="Pallen M.J."/>
        </authorList>
    </citation>
    <scope>NUCLEOTIDE SEQUENCE</scope>
    <source>
        <strain evidence="1">ChiW19-6364</strain>
    </source>
</reference>
<dbReference type="PANTHER" id="PTHR48098">
    <property type="entry name" value="ENTEROCHELIN ESTERASE-RELATED"/>
    <property type="match status" value="1"/>
</dbReference>
<accession>A0A9D2RA39</accession>
<dbReference type="InterPro" id="IPR050583">
    <property type="entry name" value="Mycobacterial_A85_antigen"/>
</dbReference>
<dbReference type="GO" id="GO:0016747">
    <property type="term" value="F:acyltransferase activity, transferring groups other than amino-acyl groups"/>
    <property type="evidence" value="ECO:0007669"/>
    <property type="project" value="TreeGrafter"/>
</dbReference>
<proteinExistence type="predicted"/>
<organism evidence="1 2">
    <name type="scientific">Candidatus Blautia stercoripullorum</name>
    <dbReference type="NCBI Taxonomy" id="2838502"/>
    <lineage>
        <taxon>Bacteria</taxon>
        <taxon>Bacillati</taxon>
        <taxon>Bacillota</taxon>
        <taxon>Clostridia</taxon>
        <taxon>Lachnospirales</taxon>
        <taxon>Lachnospiraceae</taxon>
        <taxon>Blautia</taxon>
    </lineage>
</organism>
<comment type="caution">
    <text evidence="1">The sequence shown here is derived from an EMBL/GenBank/DDBJ whole genome shotgun (WGS) entry which is preliminary data.</text>
</comment>
<dbReference type="PANTHER" id="PTHR48098:SF1">
    <property type="entry name" value="DIACYLGLYCEROL ACYLTRANSFERASE_MYCOLYLTRANSFERASE AG85A"/>
    <property type="match status" value="1"/>
</dbReference>
<dbReference type="SUPFAM" id="SSF53474">
    <property type="entry name" value="alpha/beta-Hydrolases"/>
    <property type="match status" value="1"/>
</dbReference>
<dbReference type="Gene3D" id="3.40.50.1820">
    <property type="entry name" value="alpha/beta hydrolase"/>
    <property type="match status" value="1"/>
</dbReference>
<protein>
    <submittedName>
        <fullName evidence="1">Enterochelin esterase</fullName>
    </submittedName>
</protein>
<dbReference type="InterPro" id="IPR029058">
    <property type="entry name" value="AB_hydrolase_fold"/>
</dbReference>
<dbReference type="Proteomes" id="UP000823850">
    <property type="component" value="Unassembled WGS sequence"/>
</dbReference>
<dbReference type="InterPro" id="IPR000801">
    <property type="entry name" value="Esterase-like"/>
</dbReference>
<dbReference type="AlphaFoldDB" id="A0A9D2RA39"/>
<sequence length="370" mass="43765">MENWEKDPALYSQTGSFRQIMEIIPHEDEKIQGLCYYKDRTPYLKLNLEHGAQVQLQVREKVFFLKEKQRGIYECAVPLSPGFYPARILINGVLTICPYLGITLEDNRPVNYLEIGPLPKWLQCREVPHGDVRHEIYRSKVTGRAEPCLVYTPSEYEKSGKEYPVLYLQHGNGENERSWIWNGKLNFLMDNLLAEKKAVPMVIVMSNGMTVLEKEGKYRLYKALFTEQLVKDVIPYIEEKYRVKNDREFRAMAGLSMGSKQTSITVISHMELFAWAGLFSGFMDDFLDDYYNEHLKKLVRDKDIFNRDMRLFFRGIGTEDEGLRYFYENDKFCEKYGIRTYRKLYRGGHDWNVWRRAAFDFLQMVFQIKE</sequence>
<evidence type="ECO:0000313" key="1">
    <source>
        <dbReference type="EMBL" id="HJD39837.1"/>
    </source>
</evidence>
<dbReference type="EMBL" id="DWUX01000133">
    <property type="protein sequence ID" value="HJD39837.1"/>
    <property type="molecule type" value="Genomic_DNA"/>
</dbReference>
<gene>
    <name evidence="1" type="ORF">H9913_07390</name>
</gene>
<evidence type="ECO:0000313" key="2">
    <source>
        <dbReference type="Proteomes" id="UP000823850"/>
    </source>
</evidence>
<dbReference type="Pfam" id="PF00756">
    <property type="entry name" value="Esterase"/>
    <property type="match status" value="1"/>
</dbReference>
<name>A0A9D2RA39_9FIRM</name>
<reference evidence="1" key="2">
    <citation type="submission" date="2021-04" db="EMBL/GenBank/DDBJ databases">
        <authorList>
            <person name="Gilroy R."/>
        </authorList>
    </citation>
    <scope>NUCLEOTIDE SEQUENCE</scope>
    <source>
        <strain evidence="1">ChiW19-6364</strain>
    </source>
</reference>